<accession>D7CSR3</accession>
<reference evidence="2" key="1">
    <citation type="submission" date="2010-05" db="EMBL/GenBank/DDBJ databases">
        <title>The complete genome of Truepera radiovictris DSM 17093.</title>
        <authorList>
            <consortium name="US DOE Joint Genome Institute (JGI-PGF)"/>
            <person name="Lucas S."/>
            <person name="Copeland A."/>
            <person name="Lapidus A."/>
            <person name="Glavina del Rio T."/>
            <person name="Dalin E."/>
            <person name="Tice H."/>
            <person name="Bruce D."/>
            <person name="Goodwin L."/>
            <person name="Pitluck S."/>
            <person name="Kyrpides N."/>
            <person name="Mavromatis K."/>
            <person name="Ovchinnikova G."/>
            <person name="Munk A.C."/>
            <person name="Detter J.C."/>
            <person name="Han C."/>
            <person name="Tapia R."/>
            <person name="Land M."/>
            <person name="Hauser L."/>
            <person name="Markowitz V."/>
            <person name="Cheng J.-F."/>
            <person name="Hugenholtz P."/>
            <person name="Woyke T."/>
            <person name="Wu D."/>
            <person name="Tindall B."/>
            <person name="Pomrenke H.G."/>
            <person name="Brambilla E."/>
            <person name="Klenk H.-P."/>
            <person name="Eisen J.A."/>
        </authorList>
    </citation>
    <scope>NUCLEOTIDE SEQUENCE [LARGE SCALE GENOMIC DNA]</scope>
    <source>
        <strain evidence="2">DSM 17093 / CIP 108686 / LMG 22925 / RQ-24</strain>
    </source>
</reference>
<sequence length="131" mass="14884">MTTGKNYVDGGNAFLKDQGKQASSRGTGNRLRMGHNFSKFRFNVSSASAKGTILHRELGLYNRPVIAEYWLDKDGLTKSGHFSPVTEYQVLKHKKGGPWIIKIKTLDTPSKWYVISDHKQAEVGVYYIERY</sequence>
<keyword evidence="2" id="KW-1185">Reference proteome</keyword>
<organism evidence="1 2">
    <name type="scientific">Truepera radiovictrix (strain DSM 17093 / CIP 108686 / LMG 22925 / RQ-24)</name>
    <dbReference type="NCBI Taxonomy" id="649638"/>
    <lineage>
        <taxon>Bacteria</taxon>
        <taxon>Thermotogati</taxon>
        <taxon>Deinococcota</taxon>
        <taxon>Deinococci</taxon>
        <taxon>Trueperales</taxon>
        <taxon>Trueperaceae</taxon>
        <taxon>Truepera</taxon>
    </lineage>
</organism>
<reference evidence="1 2" key="2">
    <citation type="journal article" date="2011" name="Stand. Genomic Sci.">
        <title>Complete genome sequence of Truepera radiovictrix type strain (RQ-24).</title>
        <authorList>
            <person name="Ivanova N."/>
            <person name="Rohde C."/>
            <person name="Munk C."/>
            <person name="Nolan M."/>
            <person name="Lucas S."/>
            <person name="Del Rio T.G."/>
            <person name="Tice H."/>
            <person name="Deshpande S."/>
            <person name="Cheng J.F."/>
            <person name="Tapia R."/>
            <person name="Han C."/>
            <person name="Goodwin L."/>
            <person name="Pitluck S."/>
            <person name="Liolios K."/>
            <person name="Mavromatis K."/>
            <person name="Mikhailova N."/>
            <person name="Pati A."/>
            <person name="Chen A."/>
            <person name="Palaniappan K."/>
            <person name="Land M."/>
            <person name="Hauser L."/>
            <person name="Chang Y.J."/>
            <person name="Jeffries C.D."/>
            <person name="Brambilla E."/>
            <person name="Rohde M."/>
            <person name="Goker M."/>
            <person name="Tindall B.J."/>
            <person name="Woyke T."/>
            <person name="Bristow J."/>
            <person name="Eisen J.A."/>
            <person name="Markowitz V."/>
            <person name="Hugenholtz P."/>
            <person name="Kyrpides N.C."/>
            <person name="Klenk H.P."/>
            <person name="Lapidus A."/>
        </authorList>
    </citation>
    <scope>NUCLEOTIDE SEQUENCE [LARGE SCALE GENOMIC DNA]</scope>
    <source>
        <strain evidence="2">DSM 17093 / CIP 108686 / LMG 22925 / RQ-24</strain>
    </source>
</reference>
<dbReference type="KEGG" id="tra:Trad_0543"/>
<dbReference type="HOGENOM" id="CLU_1926658_0_0_0"/>
<dbReference type="OrthoDB" id="9779926at2"/>
<dbReference type="EMBL" id="CP002049">
    <property type="protein sequence ID" value="ADI13680.1"/>
    <property type="molecule type" value="Genomic_DNA"/>
</dbReference>
<gene>
    <name evidence="1" type="ordered locus">Trad_0543</name>
</gene>
<name>D7CSR3_TRURR</name>
<proteinExistence type="predicted"/>
<protein>
    <submittedName>
        <fullName evidence="1">Uncharacterized protein</fullName>
    </submittedName>
</protein>
<dbReference type="AlphaFoldDB" id="D7CSR3"/>
<dbReference type="Proteomes" id="UP000000379">
    <property type="component" value="Chromosome"/>
</dbReference>
<evidence type="ECO:0000313" key="1">
    <source>
        <dbReference type="EMBL" id="ADI13680.1"/>
    </source>
</evidence>
<dbReference type="RefSeq" id="WP_013177060.1">
    <property type="nucleotide sequence ID" value="NC_014221.1"/>
</dbReference>
<evidence type="ECO:0000313" key="2">
    <source>
        <dbReference type="Proteomes" id="UP000000379"/>
    </source>
</evidence>